<keyword evidence="2" id="KW-0418">Kinase</keyword>
<protein>
    <submittedName>
        <fullName evidence="2">Non-specific serine/threonine protein kinase</fullName>
        <ecNumber evidence="2">2.7.11.1</ecNumber>
    </submittedName>
</protein>
<comment type="caution">
    <text evidence="2">The sequence shown here is derived from an EMBL/GenBank/DDBJ whole genome shotgun (WGS) entry which is preliminary data.</text>
</comment>
<dbReference type="InterPro" id="IPR001245">
    <property type="entry name" value="Ser-Thr/Tyr_kinase_cat_dom"/>
</dbReference>
<accession>A0A2G9HQ61</accession>
<reference evidence="3" key="1">
    <citation type="journal article" date="2018" name="Gigascience">
        <title>Genome assembly of the Pink Ipe (Handroanthus impetiginosus, Bignoniaceae), a highly valued, ecologically keystone Neotropical timber forest tree.</title>
        <authorList>
            <person name="Silva-Junior O.B."/>
            <person name="Grattapaglia D."/>
            <person name="Novaes E."/>
            <person name="Collevatti R.G."/>
        </authorList>
    </citation>
    <scope>NUCLEOTIDE SEQUENCE [LARGE SCALE GENOMIC DNA]</scope>
    <source>
        <strain evidence="3">cv. UFG-1</strain>
    </source>
</reference>
<dbReference type="InterPro" id="IPR011009">
    <property type="entry name" value="Kinase-like_dom_sf"/>
</dbReference>
<dbReference type="PROSITE" id="PS00108">
    <property type="entry name" value="PROTEIN_KINASE_ST"/>
    <property type="match status" value="1"/>
</dbReference>
<dbReference type="GO" id="GO:0007165">
    <property type="term" value="P:signal transduction"/>
    <property type="evidence" value="ECO:0007669"/>
    <property type="project" value="TreeGrafter"/>
</dbReference>
<dbReference type="InterPro" id="IPR000719">
    <property type="entry name" value="Prot_kinase_dom"/>
</dbReference>
<keyword evidence="2" id="KW-0723">Serine/threonine-protein kinase</keyword>
<sequence>MSIHRMNVVHRDLKSANCLVNKHWTVKLCDFGLSRILTTRPMKDSSSAGTPEWMAPELIRNEPFTEKCDIFSLGVIMWELCTLSRPWEGIPSVQVVYAVGNDGQRLEIPEGPLGKLIADCWAEPDERPCCQEVLSRLQECEYELC</sequence>
<dbReference type="OrthoDB" id="339325at2759"/>
<dbReference type="InterPro" id="IPR008271">
    <property type="entry name" value="Ser/Thr_kinase_AS"/>
</dbReference>
<proteinExistence type="predicted"/>
<evidence type="ECO:0000259" key="1">
    <source>
        <dbReference type="PROSITE" id="PS50011"/>
    </source>
</evidence>
<dbReference type="SUPFAM" id="SSF56112">
    <property type="entry name" value="Protein kinase-like (PK-like)"/>
    <property type="match status" value="1"/>
</dbReference>
<keyword evidence="3" id="KW-1185">Reference proteome</keyword>
<dbReference type="Proteomes" id="UP000231279">
    <property type="component" value="Unassembled WGS sequence"/>
</dbReference>
<dbReference type="SMART" id="SM00220">
    <property type="entry name" value="S_TKc"/>
    <property type="match status" value="1"/>
</dbReference>
<evidence type="ECO:0000313" key="2">
    <source>
        <dbReference type="EMBL" id="PIN19583.1"/>
    </source>
</evidence>
<dbReference type="PANTHER" id="PTHR23257">
    <property type="entry name" value="SERINE-THREONINE PROTEIN KINASE"/>
    <property type="match status" value="1"/>
</dbReference>
<organism evidence="2 3">
    <name type="scientific">Handroanthus impetiginosus</name>
    <dbReference type="NCBI Taxonomy" id="429701"/>
    <lineage>
        <taxon>Eukaryota</taxon>
        <taxon>Viridiplantae</taxon>
        <taxon>Streptophyta</taxon>
        <taxon>Embryophyta</taxon>
        <taxon>Tracheophyta</taxon>
        <taxon>Spermatophyta</taxon>
        <taxon>Magnoliopsida</taxon>
        <taxon>eudicotyledons</taxon>
        <taxon>Gunneridae</taxon>
        <taxon>Pentapetalae</taxon>
        <taxon>asterids</taxon>
        <taxon>lamiids</taxon>
        <taxon>Lamiales</taxon>
        <taxon>Bignoniaceae</taxon>
        <taxon>Crescentiina</taxon>
        <taxon>Tabebuia alliance</taxon>
        <taxon>Handroanthus</taxon>
    </lineage>
</organism>
<dbReference type="Gene3D" id="1.10.510.10">
    <property type="entry name" value="Transferase(Phosphotransferase) domain 1"/>
    <property type="match status" value="1"/>
</dbReference>
<gene>
    <name evidence="2" type="ORF">CDL12_07750</name>
</gene>
<dbReference type="PROSITE" id="PS50011">
    <property type="entry name" value="PROTEIN_KINASE_DOM"/>
    <property type="match status" value="1"/>
</dbReference>
<feature type="domain" description="Protein kinase" evidence="1">
    <location>
        <begin position="1"/>
        <end position="144"/>
    </location>
</feature>
<dbReference type="AlphaFoldDB" id="A0A2G9HQ61"/>
<keyword evidence="2" id="KW-0808">Transferase</keyword>
<dbReference type="EMBL" id="NKXS01001252">
    <property type="protein sequence ID" value="PIN19583.1"/>
    <property type="molecule type" value="Genomic_DNA"/>
</dbReference>
<dbReference type="EC" id="2.7.11.1" evidence="2"/>
<name>A0A2G9HQ61_9LAMI</name>
<dbReference type="GO" id="GO:0005737">
    <property type="term" value="C:cytoplasm"/>
    <property type="evidence" value="ECO:0007669"/>
    <property type="project" value="TreeGrafter"/>
</dbReference>
<dbReference type="PANTHER" id="PTHR23257:SF821">
    <property type="entry name" value="ATP BINDING PROTEIN"/>
    <property type="match status" value="1"/>
</dbReference>
<dbReference type="InterPro" id="IPR050167">
    <property type="entry name" value="Ser_Thr_protein_kinase"/>
</dbReference>
<evidence type="ECO:0000313" key="3">
    <source>
        <dbReference type="Proteomes" id="UP000231279"/>
    </source>
</evidence>
<dbReference type="GO" id="GO:0005524">
    <property type="term" value="F:ATP binding"/>
    <property type="evidence" value="ECO:0007669"/>
    <property type="project" value="InterPro"/>
</dbReference>
<dbReference type="STRING" id="429701.A0A2G9HQ61"/>
<dbReference type="Pfam" id="PF07714">
    <property type="entry name" value="PK_Tyr_Ser-Thr"/>
    <property type="match status" value="1"/>
</dbReference>
<dbReference type="GO" id="GO:0004674">
    <property type="term" value="F:protein serine/threonine kinase activity"/>
    <property type="evidence" value="ECO:0007669"/>
    <property type="project" value="UniProtKB-KW"/>
</dbReference>